<accession>A0A1Y4MWJ6</accession>
<dbReference type="PROSITE" id="PS50965">
    <property type="entry name" value="NERD"/>
    <property type="match status" value="1"/>
</dbReference>
<dbReference type="Pfam" id="PF08378">
    <property type="entry name" value="NERD"/>
    <property type="match status" value="1"/>
</dbReference>
<organism evidence="3 4">
    <name type="scientific">Anaerotruncus colihominis</name>
    <dbReference type="NCBI Taxonomy" id="169435"/>
    <lineage>
        <taxon>Bacteria</taxon>
        <taxon>Bacillati</taxon>
        <taxon>Bacillota</taxon>
        <taxon>Clostridia</taxon>
        <taxon>Eubacteriales</taxon>
        <taxon>Oscillospiraceae</taxon>
        <taxon>Anaerotruncus</taxon>
    </lineage>
</organism>
<keyword evidence="1" id="KW-0472">Membrane</keyword>
<evidence type="ECO:0000259" key="2">
    <source>
        <dbReference type="PROSITE" id="PS50965"/>
    </source>
</evidence>
<gene>
    <name evidence="3" type="ORF">B5F11_00005</name>
</gene>
<feature type="transmembrane region" description="Helical" evidence="1">
    <location>
        <begin position="6"/>
        <end position="31"/>
    </location>
</feature>
<dbReference type="AlphaFoldDB" id="A0A1Y4MWJ6"/>
<evidence type="ECO:0000313" key="4">
    <source>
        <dbReference type="Proteomes" id="UP000196386"/>
    </source>
</evidence>
<feature type="domain" description="NERD" evidence="2">
    <location>
        <begin position="51"/>
        <end position="167"/>
    </location>
</feature>
<dbReference type="InterPro" id="IPR011528">
    <property type="entry name" value="NERD"/>
</dbReference>
<name>A0A1Y4MWJ6_9FIRM</name>
<evidence type="ECO:0000256" key="1">
    <source>
        <dbReference type="SAM" id="Phobius"/>
    </source>
</evidence>
<keyword evidence="1" id="KW-1133">Transmembrane helix</keyword>
<sequence>MCDGMYFYLFSLYLCFILSIFPVGCFIVLYVRISGYLKATGFSFLSVLLNTGRYGEALLFSMLDSRKGQKYILPNVYLNTCSGTLTEIDLILITHKGLFVFESKNYSGEIYGSDHKLYWDVYYRRKKYQIYNPVLQNRTHVNALLYKFPMLRAEDVYSFVVFGNRSVLKVTSNEIVIHRKMLSSVLDRLGKSLPDIFDLDEMSFLHASLKLCSNPEDFVKNRHLEYVSSLKKKHSQ</sequence>
<comment type="caution">
    <text evidence="3">The sequence shown here is derived from an EMBL/GenBank/DDBJ whole genome shotgun (WGS) entry which is preliminary data.</text>
</comment>
<protein>
    <recommendedName>
        <fullName evidence="2">NERD domain-containing protein</fullName>
    </recommendedName>
</protein>
<dbReference type="EMBL" id="NFKP01000001">
    <property type="protein sequence ID" value="OUP71312.1"/>
    <property type="molecule type" value="Genomic_DNA"/>
</dbReference>
<proteinExistence type="predicted"/>
<reference evidence="4" key="1">
    <citation type="submission" date="2017-04" db="EMBL/GenBank/DDBJ databases">
        <title>Function of individual gut microbiota members based on whole genome sequencing of pure cultures obtained from chicken caecum.</title>
        <authorList>
            <person name="Medvecky M."/>
            <person name="Cejkova D."/>
            <person name="Polansky O."/>
            <person name="Karasova D."/>
            <person name="Kubasova T."/>
            <person name="Cizek A."/>
            <person name="Rychlik I."/>
        </authorList>
    </citation>
    <scope>NUCLEOTIDE SEQUENCE [LARGE SCALE GENOMIC DNA]</scope>
    <source>
        <strain evidence="4">An175</strain>
    </source>
</reference>
<evidence type="ECO:0000313" key="3">
    <source>
        <dbReference type="EMBL" id="OUP71312.1"/>
    </source>
</evidence>
<dbReference type="Proteomes" id="UP000196386">
    <property type="component" value="Unassembled WGS sequence"/>
</dbReference>
<keyword evidence="1" id="KW-0812">Transmembrane</keyword>